<protein>
    <submittedName>
        <fullName evidence="1">Uncharacterized protein</fullName>
    </submittedName>
</protein>
<evidence type="ECO:0000313" key="1">
    <source>
        <dbReference type="EMBL" id="KAI3781393.1"/>
    </source>
</evidence>
<name>A0ACB9GDX7_CICIN</name>
<organism evidence="1 2">
    <name type="scientific">Cichorium intybus</name>
    <name type="common">Chicory</name>
    <dbReference type="NCBI Taxonomy" id="13427"/>
    <lineage>
        <taxon>Eukaryota</taxon>
        <taxon>Viridiplantae</taxon>
        <taxon>Streptophyta</taxon>
        <taxon>Embryophyta</taxon>
        <taxon>Tracheophyta</taxon>
        <taxon>Spermatophyta</taxon>
        <taxon>Magnoliopsida</taxon>
        <taxon>eudicotyledons</taxon>
        <taxon>Gunneridae</taxon>
        <taxon>Pentapetalae</taxon>
        <taxon>asterids</taxon>
        <taxon>campanulids</taxon>
        <taxon>Asterales</taxon>
        <taxon>Asteraceae</taxon>
        <taxon>Cichorioideae</taxon>
        <taxon>Cichorieae</taxon>
        <taxon>Cichoriinae</taxon>
        <taxon>Cichorium</taxon>
    </lineage>
</organism>
<reference evidence="1 2" key="2">
    <citation type="journal article" date="2022" name="Mol. Ecol. Resour.">
        <title>The genomes of chicory, endive, great burdock and yacon provide insights into Asteraceae paleo-polyploidization history and plant inulin production.</title>
        <authorList>
            <person name="Fan W."/>
            <person name="Wang S."/>
            <person name="Wang H."/>
            <person name="Wang A."/>
            <person name="Jiang F."/>
            <person name="Liu H."/>
            <person name="Zhao H."/>
            <person name="Xu D."/>
            <person name="Zhang Y."/>
        </authorList>
    </citation>
    <scope>NUCLEOTIDE SEQUENCE [LARGE SCALE GENOMIC DNA]</scope>
    <source>
        <strain evidence="2">cv. Punajuju</strain>
        <tissue evidence="1">Leaves</tissue>
    </source>
</reference>
<sequence length="115" mass="13014">MFEIDMAMKRPVRMLNAKVLRARKLHIYRAYLGFGLCIALNVGNVIFGPYSHSADWRPGCGSVAAVFKRDTRWASSSELQFLRLEAGGYIPNAFHSRYPLPDCSETGINVKLRLH</sequence>
<dbReference type="Proteomes" id="UP001055811">
    <property type="component" value="Linkage Group LG02"/>
</dbReference>
<keyword evidence="2" id="KW-1185">Reference proteome</keyword>
<comment type="caution">
    <text evidence="1">The sequence shown here is derived from an EMBL/GenBank/DDBJ whole genome shotgun (WGS) entry which is preliminary data.</text>
</comment>
<gene>
    <name evidence="1" type="ORF">L2E82_11407</name>
</gene>
<reference evidence="2" key="1">
    <citation type="journal article" date="2022" name="Mol. Ecol. Resour.">
        <title>The genomes of chicory, endive, great burdock and yacon provide insights into Asteraceae palaeo-polyploidization history and plant inulin production.</title>
        <authorList>
            <person name="Fan W."/>
            <person name="Wang S."/>
            <person name="Wang H."/>
            <person name="Wang A."/>
            <person name="Jiang F."/>
            <person name="Liu H."/>
            <person name="Zhao H."/>
            <person name="Xu D."/>
            <person name="Zhang Y."/>
        </authorList>
    </citation>
    <scope>NUCLEOTIDE SEQUENCE [LARGE SCALE GENOMIC DNA]</scope>
    <source>
        <strain evidence="2">cv. Punajuju</strain>
    </source>
</reference>
<accession>A0ACB9GDX7</accession>
<evidence type="ECO:0000313" key="2">
    <source>
        <dbReference type="Proteomes" id="UP001055811"/>
    </source>
</evidence>
<dbReference type="EMBL" id="CM042010">
    <property type="protein sequence ID" value="KAI3781393.1"/>
    <property type="molecule type" value="Genomic_DNA"/>
</dbReference>
<proteinExistence type="predicted"/>